<dbReference type="AlphaFoldDB" id="A0A221V3G8"/>
<proteinExistence type="predicted"/>
<organism evidence="1 2">
    <name type="scientific">Arenibacter algicola</name>
    <dbReference type="NCBI Taxonomy" id="616991"/>
    <lineage>
        <taxon>Bacteria</taxon>
        <taxon>Pseudomonadati</taxon>
        <taxon>Bacteroidota</taxon>
        <taxon>Flavobacteriia</taxon>
        <taxon>Flavobacteriales</taxon>
        <taxon>Flavobacteriaceae</taxon>
        <taxon>Arenibacter</taxon>
    </lineage>
</organism>
<protein>
    <submittedName>
        <fullName evidence="1">Uncharacterized protein</fullName>
    </submittedName>
</protein>
<reference evidence="1 2" key="1">
    <citation type="submission" date="2017-07" db="EMBL/GenBank/DDBJ databases">
        <title>Genome Sequence of Arenibacter algicola Strain SMS7 Isolated from a culture of the Diatom Skeletonema marinoi.</title>
        <authorList>
            <person name="Topel M."/>
            <person name="Pinder M.I.M."/>
            <person name="Johansson O.N."/>
            <person name="Kourtchenko O."/>
            <person name="Godhe A."/>
            <person name="Clarke A.K."/>
        </authorList>
    </citation>
    <scope>NUCLEOTIDE SEQUENCE [LARGE SCALE GENOMIC DNA]</scope>
    <source>
        <strain evidence="1 2">SMS7</strain>
    </source>
</reference>
<dbReference type="Proteomes" id="UP000204551">
    <property type="component" value="Chromosome"/>
</dbReference>
<gene>
    <name evidence="1" type="ORF">AREALGSMS7_04704</name>
</gene>
<dbReference type="KEGG" id="aalg:AREALGSMS7_04704"/>
<name>A0A221V3G8_9FLAO</name>
<evidence type="ECO:0000313" key="1">
    <source>
        <dbReference type="EMBL" id="ASO08093.1"/>
    </source>
</evidence>
<evidence type="ECO:0000313" key="2">
    <source>
        <dbReference type="Proteomes" id="UP000204551"/>
    </source>
</evidence>
<dbReference type="EMBL" id="CP022515">
    <property type="protein sequence ID" value="ASO08093.1"/>
    <property type="molecule type" value="Genomic_DNA"/>
</dbReference>
<accession>A0A221V3G8</accession>
<sequence length="41" mass="4889">MEGRIYVAFFMLITLKFTTKQLFHRPALVSRVGRFRNLMAK</sequence>